<gene>
    <name evidence="1" type="primary">38</name>
    <name evidence="1" type="ORF">SEA_SUCCESS_38</name>
</gene>
<protein>
    <submittedName>
        <fullName evidence="1">Helix-turn-helix DNA binding domain protein</fullName>
    </submittedName>
</protein>
<dbReference type="RefSeq" id="YP_010755570.1">
    <property type="nucleotide sequence ID" value="NC_073472.1"/>
</dbReference>
<organism evidence="1 2">
    <name type="scientific">Streptomyces phage Success</name>
    <dbReference type="NCBI Taxonomy" id="2999013"/>
    <lineage>
        <taxon>Viruses</taxon>
        <taxon>Duplodnaviria</taxon>
        <taxon>Heunggongvirae</taxon>
        <taxon>Uroviricota</taxon>
        <taxon>Caudoviricetes</taxon>
        <taxon>Successvirus</taxon>
        <taxon>Successvirus success</taxon>
    </lineage>
</organism>
<name>A0A9E8S1P7_9CAUD</name>
<evidence type="ECO:0000313" key="1">
    <source>
        <dbReference type="EMBL" id="WAB08825.1"/>
    </source>
</evidence>
<dbReference type="KEGG" id="vg:80020229"/>
<dbReference type="EMBL" id="OP751148">
    <property type="protein sequence ID" value="WAB08825.1"/>
    <property type="molecule type" value="Genomic_DNA"/>
</dbReference>
<keyword evidence="2" id="KW-1185">Reference proteome</keyword>
<reference evidence="1" key="1">
    <citation type="submission" date="2022-10" db="EMBL/GenBank/DDBJ databases">
        <authorList>
            <person name="Roth M.A."/>
            <person name="Wohlstadter N.E."/>
            <person name="Arguedas X."/>
            <person name="Leighton H.R."/>
            <person name="Msuya J.A."/>
            <person name="Pravda N."/>
            <person name="Shaffer C.D."/>
            <person name="Weston-Hafer K.A."/>
            <person name="Russell D.A."/>
            <person name="Jacobs-Sera D."/>
            <person name="Hatfull G.F."/>
        </authorList>
    </citation>
    <scope>NUCLEOTIDE SEQUENCE</scope>
</reference>
<accession>A0A9E8S1P7</accession>
<sequence length="179" mass="20005">MRPRILPSDVELLKLEAAGFSHQAIADQYGVKRQAVTKAFNLMDKYKRQAYKDVTNVLPWDLANHPDKDALKNSESFTGLRAWVRQRMGGDVSSRSELALRTFRNHLEAGEVLSLDPVQGVCWVKRDPERETILSSSGGPRACRRTSGRPCSATAQLRADLRGKLQPSNICTSSRPEQV</sequence>
<evidence type="ECO:0000313" key="2">
    <source>
        <dbReference type="Proteomes" id="UP001163413"/>
    </source>
</evidence>
<dbReference type="Proteomes" id="UP001163413">
    <property type="component" value="Segment"/>
</dbReference>
<dbReference type="GeneID" id="80020229"/>
<proteinExistence type="predicted"/>